<evidence type="ECO:0000259" key="1">
    <source>
        <dbReference type="Pfam" id="PF05685"/>
    </source>
</evidence>
<sequence length="193" mass="22063">MTAVPEWMRPPRPEGWYADDLDRLAEAPRHTELIDGALVFMISPQRVWHARMITALVNSLTDQAPPGIEVDREITIRLDKWNRPEPDLLVTTAPYDPHRTCYTPEETLLVVEVVSPESAHRDETVKLRKYAEAGIANYWRVEDEDGSPVVHTYELDAPTRSYVPTAIHRHELRASRPFPIKLDLDGLVPGRRG</sequence>
<evidence type="ECO:0000313" key="3">
    <source>
        <dbReference type="Proteomes" id="UP001596548"/>
    </source>
</evidence>
<dbReference type="PANTHER" id="PTHR35400:SF3">
    <property type="entry name" value="SLL1072 PROTEIN"/>
    <property type="match status" value="1"/>
</dbReference>
<name>A0ABW2HR28_9ACTN</name>
<feature type="domain" description="Putative restriction endonuclease" evidence="1">
    <location>
        <begin position="19"/>
        <end position="183"/>
    </location>
</feature>
<dbReference type="RefSeq" id="WP_378969031.1">
    <property type="nucleotide sequence ID" value="NZ_JBHTBJ010000010.1"/>
</dbReference>
<organism evidence="2 3">
    <name type="scientific">Paractinoplanes rhizophilus</name>
    <dbReference type="NCBI Taxonomy" id="1416877"/>
    <lineage>
        <taxon>Bacteria</taxon>
        <taxon>Bacillati</taxon>
        <taxon>Actinomycetota</taxon>
        <taxon>Actinomycetes</taxon>
        <taxon>Micromonosporales</taxon>
        <taxon>Micromonosporaceae</taxon>
        <taxon>Paractinoplanes</taxon>
    </lineage>
</organism>
<dbReference type="InterPro" id="IPR008538">
    <property type="entry name" value="Uma2"/>
</dbReference>
<dbReference type="EMBL" id="JBHTBJ010000010">
    <property type="protein sequence ID" value="MFC7275667.1"/>
    <property type="molecule type" value="Genomic_DNA"/>
</dbReference>
<dbReference type="Proteomes" id="UP001596548">
    <property type="component" value="Unassembled WGS sequence"/>
</dbReference>
<evidence type="ECO:0000313" key="2">
    <source>
        <dbReference type="EMBL" id="MFC7275667.1"/>
    </source>
</evidence>
<dbReference type="InterPro" id="IPR012296">
    <property type="entry name" value="Nuclease_put_TT1808"/>
</dbReference>
<dbReference type="InterPro" id="IPR011335">
    <property type="entry name" value="Restrct_endonuc-II-like"/>
</dbReference>
<accession>A0ABW2HR28</accession>
<dbReference type="PANTHER" id="PTHR35400">
    <property type="entry name" value="SLR1083 PROTEIN"/>
    <property type="match status" value="1"/>
</dbReference>
<dbReference type="CDD" id="cd06260">
    <property type="entry name" value="DUF820-like"/>
    <property type="match status" value="1"/>
</dbReference>
<proteinExistence type="predicted"/>
<gene>
    <name evidence="2" type="ORF">ACFQS1_16890</name>
</gene>
<keyword evidence="2" id="KW-0378">Hydrolase</keyword>
<dbReference type="SUPFAM" id="SSF52980">
    <property type="entry name" value="Restriction endonuclease-like"/>
    <property type="match status" value="1"/>
</dbReference>
<keyword evidence="2" id="KW-0255">Endonuclease</keyword>
<keyword evidence="3" id="KW-1185">Reference proteome</keyword>
<dbReference type="Pfam" id="PF05685">
    <property type="entry name" value="Uma2"/>
    <property type="match status" value="1"/>
</dbReference>
<dbReference type="GO" id="GO:0004519">
    <property type="term" value="F:endonuclease activity"/>
    <property type="evidence" value="ECO:0007669"/>
    <property type="project" value="UniProtKB-KW"/>
</dbReference>
<comment type="caution">
    <text evidence="2">The sequence shown here is derived from an EMBL/GenBank/DDBJ whole genome shotgun (WGS) entry which is preliminary data.</text>
</comment>
<protein>
    <submittedName>
        <fullName evidence="2">Uma2 family endonuclease</fullName>
    </submittedName>
</protein>
<dbReference type="Gene3D" id="3.90.1570.10">
    <property type="entry name" value="tt1808, chain A"/>
    <property type="match status" value="1"/>
</dbReference>
<reference evidence="3" key="1">
    <citation type="journal article" date="2019" name="Int. J. Syst. Evol. Microbiol.">
        <title>The Global Catalogue of Microorganisms (GCM) 10K type strain sequencing project: providing services to taxonomists for standard genome sequencing and annotation.</title>
        <authorList>
            <consortium name="The Broad Institute Genomics Platform"/>
            <consortium name="The Broad Institute Genome Sequencing Center for Infectious Disease"/>
            <person name="Wu L."/>
            <person name="Ma J."/>
        </authorList>
    </citation>
    <scope>NUCLEOTIDE SEQUENCE [LARGE SCALE GENOMIC DNA]</scope>
    <source>
        <strain evidence="3">XZYJT-10</strain>
    </source>
</reference>
<keyword evidence="2" id="KW-0540">Nuclease</keyword>